<feature type="non-terminal residue" evidence="1">
    <location>
        <position position="1"/>
    </location>
</feature>
<dbReference type="EMBL" id="BDIP01007107">
    <property type="protein sequence ID" value="GIQ91073.1"/>
    <property type="molecule type" value="Genomic_DNA"/>
</dbReference>
<reference evidence="1 2" key="1">
    <citation type="journal article" date="2018" name="PLoS ONE">
        <title>The draft genome of Kipferlia bialata reveals reductive genome evolution in fornicate parasites.</title>
        <authorList>
            <person name="Tanifuji G."/>
            <person name="Takabayashi S."/>
            <person name="Kume K."/>
            <person name="Takagi M."/>
            <person name="Nakayama T."/>
            <person name="Kamikawa R."/>
            <person name="Inagaki Y."/>
            <person name="Hashimoto T."/>
        </authorList>
    </citation>
    <scope>NUCLEOTIDE SEQUENCE [LARGE SCALE GENOMIC DNA]</scope>
    <source>
        <strain evidence="1">NY0173</strain>
    </source>
</reference>
<dbReference type="AlphaFoldDB" id="A0A9K3DBX4"/>
<organism evidence="1 2">
    <name type="scientific">Kipferlia bialata</name>
    <dbReference type="NCBI Taxonomy" id="797122"/>
    <lineage>
        <taxon>Eukaryota</taxon>
        <taxon>Metamonada</taxon>
        <taxon>Carpediemonas-like organisms</taxon>
        <taxon>Kipferlia</taxon>
    </lineage>
</organism>
<proteinExistence type="predicted"/>
<accession>A0A9K3DBX4</accession>
<feature type="non-terminal residue" evidence="1">
    <location>
        <position position="77"/>
    </location>
</feature>
<sequence>SDGDTPVTDEWTGFDYELLKILLHKVFTHYAFNESGNMSPNELWHSIRKKVVDCTGKTTSEISAMLDEQDAEIHVMI</sequence>
<evidence type="ECO:0000313" key="2">
    <source>
        <dbReference type="Proteomes" id="UP000265618"/>
    </source>
</evidence>
<comment type="caution">
    <text evidence="1">The sequence shown here is derived from an EMBL/GenBank/DDBJ whole genome shotgun (WGS) entry which is preliminary data.</text>
</comment>
<keyword evidence="2" id="KW-1185">Reference proteome</keyword>
<gene>
    <name evidence="1" type="ORF">KIPB_014151</name>
</gene>
<name>A0A9K3DBX4_9EUKA</name>
<protein>
    <submittedName>
        <fullName evidence="1">Uncharacterized protein</fullName>
    </submittedName>
</protein>
<dbReference type="Proteomes" id="UP000265618">
    <property type="component" value="Unassembled WGS sequence"/>
</dbReference>
<evidence type="ECO:0000313" key="1">
    <source>
        <dbReference type="EMBL" id="GIQ91073.1"/>
    </source>
</evidence>